<keyword evidence="6 12" id="KW-0067">ATP-binding</keyword>
<dbReference type="GO" id="GO:0015098">
    <property type="term" value="F:molybdate ion transmembrane transporter activity"/>
    <property type="evidence" value="ECO:0007669"/>
    <property type="project" value="InterPro"/>
</dbReference>
<dbReference type="Gene3D" id="2.40.50.100">
    <property type="match status" value="1"/>
</dbReference>
<keyword evidence="7" id="KW-1278">Translocase</keyword>
<evidence type="ECO:0000256" key="5">
    <source>
        <dbReference type="ARBA" id="ARBA00022741"/>
    </source>
</evidence>
<dbReference type="GeneID" id="99686993"/>
<dbReference type="PANTHER" id="PTHR43514">
    <property type="entry name" value="ABC TRANSPORTER I FAMILY MEMBER 10"/>
    <property type="match status" value="1"/>
</dbReference>
<dbReference type="SUPFAM" id="SSF50331">
    <property type="entry name" value="MOP-like"/>
    <property type="match status" value="1"/>
</dbReference>
<dbReference type="PROSITE" id="PS51866">
    <property type="entry name" value="MOP"/>
    <property type="match status" value="1"/>
</dbReference>
<evidence type="ECO:0000313" key="12">
    <source>
        <dbReference type="EMBL" id="TCP05391.1"/>
    </source>
</evidence>
<evidence type="ECO:0000256" key="6">
    <source>
        <dbReference type="ARBA" id="ARBA00022840"/>
    </source>
</evidence>
<dbReference type="GO" id="GO:0140359">
    <property type="term" value="F:ABC-type transporter activity"/>
    <property type="evidence" value="ECO:0007669"/>
    <property type="project" value="InterPro"/>
</dbReference>
<dbReference type="PROSITE" id="PS00211">
    <property type="entry name" value="ABC_TRANSPORTER_1"/>
    <property type="match status" value="1"/>
</dbReference>
<dbReference type="PROSITE" id="PS50893">
    <property type="entry name" value="ABC_TRANSPORTER_2"/>
    <property type="match status" value="1"/>
</dbReference>
<dbReference type="NCBIfam" id="TIGR02142">
    <property type="entry name" value="modC_ABC"/>
    <property type="match status" value="1"/>
</dbReference>
<keyword evidence="4" id="KW-0997">Cell inner membrane</keyword>
<evidence type="ECO:0000256" key="1">
    <source>
        <dbReference type="ARBA" id="ARBA00022448"/>
    </source>
</evidence>
<name>A0A4R2MG29_RUBGE</name>
<gene>
    <name evidence="12" type="ORF">EV684_101263</name>
</gene>
<dbReference type="AlphaFoldDB" id="A0A4R2MG29"/>
<accession>A0A4R2MG29</accession>
<comment type="caution">
    <text evidence="12">The sequence shown here is derived from an EMBL/GenBank/DDBJ whole genome shotgun (WGS) entry which is preliminary data.</text>
</comment>
<dbReference type="InterPro" id="IPR005116">
    <property type="entry name" value="Transp-assoc_OB_typ1"/>
</dbReference>
<dbReference type="GO" id="GO:0005524">
    <property type="term" value="F:ATP binding"/>
    <property type="evidence" value="ECO:0007669"/>
    <property type="project" value="UniProtKB-KW"/>
</dbReference>
<evidence type="ECO:0000259" key="10">
    <source>
        <dbReference type="PROSITE" id="PS50893"/>
    </source>
</evidence>
<proteinExistence type="predicted"/>
<evidence type="ECO:0000256" key="8">
    <source>
        <dbReference type="ARBA" id="ARBA00023136"/>
    </source>
</evidence>
<protein>
    <submittedName>
        <fullName evidence="12">Molybdate transport system ATP-binding protein</fullName>
    </submittedName>
</protein>
<evidence type="ECO:0000256" key="3">
    <source>
        <dbReference type="ARBA" id="ARBA00022505"/>
    </source>
</evidence>
<reference evidence="12 13" key="1">
    <citation type="submission" date="2019-03" db="EMBL/GenBank/DDBJ databases">
        <title>Genomic Encyclopedia of Type Strains, Phase IV (KMG-IV): sequencing the most valuable type-strain genomes for metagenomic binning, comparative biology and taxonomic classification.</title>
        <authorList>
            <person name="Goeker M."/>
        </authorList>
    </citation>
    <scope>NUCLEOTIDE SEQUENCE [LARGE SCALE GENOMIC DNA]</scope>
    <source>
        <strain evidence="12 13">DSM 1709</strain>
    </source>
</reference>
<dbReference type="Proteomes" id="UP000295106">
    <property type="component" value="Unassembled WGS sequence"/>
</dbReference>
<keyword evidence="5" id="KW-0547">Nucleotide-binding</keyword>
<dbReference type="InterPro" id="IPR027417">
    <property type="entry name" value="P-loop_NTPase"/>
</dbReference>
<dbReference type="InterPro" id="IPR008995">
    <property type="entry name" value="Mo/tungstate-bd_C_term_dom"/>
</dbReference>
<dbReference type="GO" id="GO:0016887">
    <property type="term" value="F:ATP hydrolysis activity"/>
    <property type="evidence" value="ECO:0007669"/>
    <property type="project" value="InterPro"/>
</dbReference>
<dbReference type="SUPFAM" id="SSF52540">
    <property type="entry name" value="P-loop containing nucleoside triphosphate hydrolases"/>
    <property type="match status" value="1"/>
</dbReference>
<dbReference type="InterPro" id="IPR003593">
    <property type="entry name" value="AAA+_ATPase"/>
</dbReference>
<keyword evidence="3 9" id="KW-0500">Molybdenum</keyword>
<evidence type="ECO:0000256" key="4">
    <source>
        <dbReference type="ARBA" id="ARBA00022519"/>
    </source>
</evidence>
<dbReference type="OrthoDB" id="5298774at2"/>
<dbReference type="Pfam" id="PF03459">
    <property type="entry name" value="TOBE"/>
    <property type="match status" value="1"/>
</dbReference>
<dbReference type="EMBL" id="SLXD01000001">
    <property type="protein sequence ID" value="TCP05391.1"/>
    <property type="molecule type" value="Genomic_DNA"/>
</dbReference>
<keyword evidence="2" id="KW-1003">Cell membrane</keyword>
<dbReference type="SMART" id="SM00382">
    <property type="entry name" value="AAA"/>
    <property type="match status" value="1"/>
</dbReference>
<dbReference type="Pfam" id="PF00005">
    <property type="entry name" value="ABC_tran"/>
    <property type="match status" value="1"/>
</dbReference>
<evidence type="ECO:0000256" key="2">
    <source>
        <dbReference type="ARBA" id="ARBA00022475"/>
    </source>
</evidence>
<dbReference type="PANTHER" id="PTHR43514:SF10">
    <property type="entry name" value="MOLYBDENUM IMPORT ATP-BINDING PROTEIN MODC 2"/>
    <property type="match status" value="1"/>
</dbReference>
<dbReference type="InterPro" id="IPR004606">
    <property type="entry name" value="Mop_domain"/>
</dbReference>
<feature type="domain" description="ABC transporter" evidence="10">
    <location>
        <begin position="6"/>
        <end position="251"/>
    </location>
</feature>
<evidence type="ECO:0000259" key="11">
    <source>
        <dbReference type="PROSITE" id="PS51866"/>
    </source>
</evidence>
<dbReference type="GO" id="GO:0016020">
    <property type="term" value="C:membrane"/>
    <property type="evidence" value="ECO:0007669"/>
    <property type="project" value="InterPro"/>
</dbReference>
<dbReference type="InterPro" id="IPR003439">
    <property type="entry name" value="ABC_transporter-like_ATP-bd"/>
</dbReference>
<keyword evidence="1" id="KW-0813">Transport</keyword>
<sequence length="375" mass="40347">MNAGRPEAQAVERAAEPRAAIEARFDVDYPGFRLQADLQLPGRGVTALFGPSGSGKTTLLRAIAGLERHRGRLVVGGECWQDETRGLFVPTHKRPVGVVFQDASLFEHLTVRANLDFGRKRIAAADRRVDFDAAVELMGIGHLLERRPAHLSGGERQRVAVARALLTSPRLLLMDEPLAALDTARKREILPFLEKLHAELDLPILYVSHAPDEVARLADHLVLLDSGRVVAHGPLAELMARLDLPTAQGEDAGVVIDGRVVEHDVHYGLVTIAFPGGRVQVAHGPEPAGRRLRLQVRARDVSVALSPSGDSSILNRVAATVVAEAPADTPAHVLLRLDAGGTPLVARITRLSRDQLGLVPGCPVWAQIKAVALLA</sequence>
<feature type="domain" description="Mop" evidence="11">
    <location>
        <begin position="310"/>
        <end position="375"/>
    </location>
</feature>
<dbReference type="RefSeq" id="WP_132644399.1">
    <property type="nucleotide sequence ID" value="NZ_CP181386.1"/>
</dbReference>
<dbReference type="InterPro" id="IPR011868">
    <property type="entry name" value="ModC_ABC_ATP-bd"/>
</dbReference>
<evidence type="ECO:0000256" key="9">
    <source>
        <dbReference type="PROSITE-ProRule" id="PRU01213"/>
    </source>
</evidence>
<evidence type="ECO:0000256" key="7">
    <source>
        <dbReference type="ARBA" id="ARBA00022967"/>
    </source>
</evidence>
<keyword evidence="8" id="KW-0472">Membrane</keyword>
<dbReference type="InterPro" id="IPR050334">
    <property type="entry name" value="Molybdenum_import_ModC"/>
</dbReference>
<dbReference type="InterPro" id="IPR017871">
    <property type="entry name" value="ABC_transporter-like_CS"/>
</dbReference>
<organism evidence="12 13">
    <name type="scientific">Rubrivivax gelatinosus</name>
    <name type="common">Rhodocyclus gelatinosus</name>
    <name type="synonym">Rhodopseudomonas gelatinosa</name>
    <dbReference type="NCBI Taxonomy" id="28068"/>
    <lineage>
        <taxon>Bacteria</taxon>
        <taxon>Pseudomonadati</taxon>
        <taxon>Pseudomonadota</taxon>
        <taxon>Betaproteobacteria</taxon>
        <taxon>Burkholderiales</taxon>
        <taxon>Sphaerotilaceae</taxon>
        <taxon>Rubrivivax</taxon>
    </lineage>
</organism>
<dbReference type="Gene3D" id="3.40.50.300">
    <property type="entry name" value="P-loop containing nucleotide triphosphate hydrolases"/>
    <property type="match status" value="1"/>
</dbReference>
<evidence type="ECO:0000313" key="13">
    <source>
        <dbReference type="Proteomes" id="UP000295106"/>
    </source>
</evidence>